<evidence type="ECO:0000313" key="2">
    <source>
        <dbReference type="EMBL" id="SNR99138.1"/>
    </source>
</evidence>
<accession>A0A239AW00</accession>
<dbReference type="EMBL" id="FZNR01000008">
    <property type="protein sequence ID" value="SNR99138.1"/>
    <property type="molecule type" value="Genomic_DNA"/>
</dbReference>
<evidence type="ECO:0000256" key="1">
    <source>
        <dbReference type="SAM" id="MobiDB-lite"/>
    </source>
</evidence>
<dbReference type="OrthoDB" id="3267770at2"/>
<sequence>MKQARWYSQPFPPAGSISAEGIKRTLGKPPIPWPAILIRESAQNSWDARVGGRPVGFTINLSVVPPQNANAWRTLLLEGAPHSDKFPLRQILRGREWHSTIVRTLTVSDRGTKGLGGPTRADIARGDEPRDWVSFVLNVGDPPDTKRGGGTYGYGKSILYQMSRAGTILVHTRTPTPAGLQNRLIGICLGESMEIAGENGELRPYTGRHWWGDAEKAHVEPLVGVDAEMAAKALGLQPFDADESGTDVIIVEPDLGDQSDDEAVRYLADAIAWNLWPILLEQRGTERMVPRVWHNGLSVPVPIPEKTRGLKTFVAAYRRLQEGDEAQTLLCGNPKKQLGRIALERQLIPVFEPPAAAQDLGITSAPHHVCLMRAPELVVKYHAGPEPISANLAYAGVFKALDDMDRTYAAAEPPTHDDWVFTQLEGLERTFVRTTFTRIKERLAEFARPAEVRSNAARAPLGAVSNFLGSLVAAATGTGAASALAPQMAPGGVGAERGRAEPQGNDVAPATSTAIGSERSERSGRERVSIRLDGDPYFEDSEIGLLLVQDALVVGNGHLVVQGTAGIMVADGSREQEPPDGFDEPVVLGWRYGTGERQGDELDLSDATAGQRVALVVQPVPDTITQMDISVLRAEGKIPHGS</sequence>
<protein>
    <submittedName>
        <fullName evidence="2">Uncharacterized protein</fullName>
    </submittedName>
</protein>
<keyword evidence="3" id="KW-1185">Reference proteome</keyword>
<dbReference type="AlphaFoldDB" id="A0A239AW00"/>
<dbReference type="Proteomes" id="UP000198415">
    <property type="component" value="Unassembled WGS sequence"/>
</dbReference>
<feature type="compositionally biased region" description="Basic and acidic residues" evidence="1">
    <location>
        <begin position="518"/>
        <end position="527"/>
    </location>
</feature>
<gene>
    <name evidence="2" type="ORF">SAMN06264365_108125</name>
</gene>
<proteinExistence type="predicted"/>
<evidence type="ECO:0000313" key="3">
    <source>
        <dbReference type="Proteomes" id="UP000198415"/>
    </source>
</evidence>
<reference evidence="2 3" key="1">
    <citation type="submission" date="2017-06" db="EMBL/GenBank/DDBJ databases">
        <authorList>
            <person name="Kim H.J."/>
            <person name="Triplett B.A."/>
        </authorList>
    </citation>
    <scope>NUCLEOTIDE SEQUENCE [LARGE SCALE GENOMIC DNA]</scope>
    <source>
        <strain evidence="2 3">DSM 43151</strain>
    </source>
</reference>
<name>A0A239AW00_9ACTN</name>
<organism evidence="2 3">
    <name type="scientific">Actinoplanes regularis</name>
    <dbReference type="NCBI Taxonomy" id="52697"/>
    <lineage>
        <taxon>Bacteria</taxon>
        <taxon>Bacillati</taxon>
        <taxon>Actinomycetota</taxon>
        <taxon>Actinomycetes</taxon>
        <taxon>Micromonosporales</taxon>
        <taxon>Micromonosporaceae</taxon>
        <taxon>Actinoplanes</taxon>
    </lineage>
</organism>
<feature type="region of interest" description="Disordered" evidence="1">
    <location>
        <begin position="492"/>
        <end position="527"/>
    </location>
</feature>
<dbReference type="RefSeq" id="WP_143232460.1">
    <property type="nucleotide sequence ID" value="NZ_BOMU01000050.1"/>
</dbReference>